<dbReference type="GO" id="GO:0003886">
    <property type="term" value="F:DNA (cytosine-5-)-methyltransferase activity"/>
    <property type="evidence" value="ECO:0007669"/>
    <property type="project" value="UniProtKB-EC"/>
</dbReference>
<organism evidence="9 10">
    <name type="scientific">Aeromonas enteropelogenes</name>
    <name type="common">Aeromonas trota</name>
    <dbReference type="NCBI Taxonomy" id="29489"/>
    <lineage>
        <taxon>Bacteria</taxon>
        <taxon>Pseudomonadati</taxon>
        <taxon>Pseudomonadota</taxon>
        <taxon>Gammaproteobacteria</taxon>
        <taxon>Aeromonadales</taxon>
        <taxon>Aeromonadaceae</taxon>
        <taxon>Aeromonas</taxon>
    </lineage>
</organism>
<dbReference type="Gene3D" id="3.90.120.10">
    <property type="entry name" value="DNA Methylase, subunit A, domain 2"/>
    <property type="match status" value="1"/>
</dbReference>
<dbReference type="InterPro" id="IPR018117">
    <property type="entry name" value="C5_DNA_meth_AS"/>
</dbReference>
<reference evidence="9 10" key="1">
    <citation type="submission" date="2024-01" db="EMBL/GenBank/DDBJ databases">
        <title>Horizontal gene transfer in Aeromonas trota.</title>
        <authorList>
            <person name="Otero Olarra J.E."/>
            <person name="Perez Valdespino A."/>
        </authorList>
    </citation>
    <scope>NUCLEOTIDE SEQUENCE [LARGE SCALE GENOMIC DNA]</scope>
    <source>
        <strain evidence="9 10">9.1</strain>
    </source>
</reference>
<keyword evidence="3 6" id="KW-0949">S-adenosyl-L-methionine</keyword>
<feature type="active site" evidence="6">
    <location>
        <position position="93"/>
    </location>
</feature>
<protein>
    <recommendedName>
        <fullName evidence="8">Cytosine-specific methyltransferase</fullName>
        <ecNumber evidence="8">2.1.1.37</ecNumber>
    </recommendedName>
</protein>
<dbReference type="RefSeq" id="WP_199766848.1">
    <property type="nucleotide sequence ID" value="NZ_JAVTII010000008.1"/>
</dbReference>
<keyword evidence="10" id="KW-1185">Reference proteome</keyword>
<keyword evidence="1 6" id="KW-0489">Methyltransferase</keyword>
<dbReference type="Pfam" id="PF00145">
    <property type="entry name" value="DNA_methylase"/>
    <property type="match status" value="1"/>
</dbReference>
<keyword evidence="4" id="KW-0680">Restriction system</keyword>
<evidence type="ECO:0000256" key="4">
    <source>
        <dbReference type="ARBA" id="ARBA00022747"/>
    </source>
</evidence>
<dbReference type="PANTHER" id="PTHR10629">
    <property type="entry name" value="CYTOSINE-SPECIFIC METHYLTRANSFERASE"/>
    <property type="match status" value="1"/>
</dbReference>
<evidence type="ECO:0000256" key="5">
    <source>
        <dbReference type="ARBA" id="ARBA00047422"/>
    </source>
</evidence>
<comment type="catalytic activity">
    <reaction evidence="5 8">
        <text>a 2'-deoxycytidine in DNA + S-adenosyl-L-methionine = a 5-methyl-2'-deoxycytidine in DNA + S-adenosyl-L-homocysteine + H(+)</text>
        <dbReference type="Rhea" id="RHEA:13681"/>
        <dbReference type="Rhea" id="RHEA-COMP:11369"/>
        <dbReference type="Rhea" id="RHEA-COMP:11370"/>
        <dbReference type="ChEBI" id="CHEBI:15378"/>
        <dbReference type="ChEBI" id="CHEBI:57856"/>
        <dbReference type="ChEBI" id="CHEBI:59789"/>
        <dbReference type="ChEBI" id="CHEBI:85452"/>
        <dbReference type="ChEBI" id="CHEBI:85454"/>
        <dbReference type="EC" id="2.1.1.37"/>
    </reaction>
</comment>
<dbReference type="InterPro" id="IPR029063">
    <property type="entry name" value="SAM-dependent_MTases_sf"/>
</dbReference>
<evidence type="ECO:0000256" key="3">
    <source>
        <dbReference type="ARBA" id="ARBA00022691"/>
    </source>
</evidence>
<sequence>MCGLKVIGSTAMIKKPSIVDLFSGCGGFGLGAELAGFRTVAAVDIDATLQSSYRLNFPHARTITGDLSKMDAESWQMILNGLEVDGVIGGPPCQGYSRMGKSDKDDPRRSLLGHFFRTVNIIRPKFFIMENVEGLMDERNRYELENAIQVLDKHYVVLEPMIVDASLYGVPTKRKRVILVGYDPKHITSLTAEDFKPTEAPTITVHDAISDLADPISQSKDKDDFGWGGYAKNHDLSAYAIRMREKPVDGLGWAESLQKQNHGLISGFFDTQHTIAVRKRYLETEPGTVDSISRAKKLAWDGLCPTLRAGTGSDKGSHQAVRPLHPEQPRVITVREAARLQGFPDWFTFHPTKWHSFRMIGNSVSPLLSEAILGRIRKRLELNNIDSSRKVM</sequence>
<evidence type="ECO:0000313" key="9">
    <source>
        <dbReference type="EMBL" id="MEL3920772.1"/>
    </source>
</evidence>
<dbReference type="InterPro" id="IPR031303">
    <property type="entry name" value="C5_meth_CS"/>
</dbReference>
<dbReference type="GO" id="GO:0032259">
    <property type="term" value="P:methylation"/>
    <property type="evidence" value="ECO:0007669"/>
    <property type="project" value="UniProtKB-KW"/>
</dbReference>
<evidence type="ECO:0000256" key="6">
    <source>
        <dbReference type="PROSITE-ProRule" id="PRU01016"/>
    </source>
</evidence>
<dbReference type="PROSITE" id="PS00094">
    <property type="entry name" value="C5_MTASE_1"/>
    <property type="match status" value="1"/>
</dbReference>
<dbReference type="InterPro" id="IPR050390">
    <property type="entry name" value="C5-Methyltransferase"/>
</dbReference>
<accession>A0ABU9JEX1</accession>
<gene>
    <name evidence="9" type="ORF">V1482_15290</name>
</gene>
<comment type="caution">
    <text evidence="9">The sequence shown here is derived from an EMBL/GenBank/DDBJ whole genome shotgun (WGS) entry which is preliminary data.</text>
</comment>
<proteinExistence type="inferred from homology"/>
<dbReference type="PROSITE" id="PS00095">
    <property type="entry name" value="C5_MTASE_2"/>
    <property type="match status" value="1"/>
</dbReference>
<dbReference type="Proteomes" id="UP001491613">
    <property type="component" value="Unassembled WGS sequence"/>
</dbReference>
<dbReference type="NCBIfam" id="TIGR00675">
    <property type="entry name" value="dcm"/>
    <property type="match status" value="1"/>
</dbReference>
<evidence type="ECO:0000256" key="8">
    <source>
        <dbReference type="RuleBase" id="RU000417"/>
    </source>
</evidence>
<dbReference type="Gene3D" id="3.40.50.150">
    <property type="entry name" value="Vaccinia Virus protein VP39"/>
    <property type="match status" value="1"/>
</dbReference>
<dbReference type="PRINTS" id="PR00105">
    <property type="entry name" value="C5METTRFRASE"/>
</dbReference>
<dbReference type="SUPFAM" id="SSF53335">
    <property type="entry name" value="S-adenosyl-L-methionine-dependent methyltransferases"/>
    <property type="match status" value="1"/>
</dbReference>
<evidence type="ECO:0000256" key="7">
    <source>
        <dbReference type="RuleBase" id="RU000416"/>
    </source>
</evidence>
<name>A0ABU9JEX1_AEREN</name>
<dbReference type="PANTHER" id="PTHR10629:SF52">
    <property type="entry name" value="DNA (CYTOSINE-5)-METHYLTRANSFERASE 1"/>
    <property type="match status" value="1"/>
</dbReference>
<evidence type="ECO:0000256" key="1">
    <source>
        <dbReference type="ARBA" id="ARBA00022603"/>
    </source>
</evidence>
<keyword evidence="2 6" id="KW-0808">Transferase</keyword>
<comment type="similarity">
    <text evidence="6 7">Belongs to the class I-like SAM-binding methyltransferase superfamily. C5-methyltransferase family.</text>
</comment>
<dbReference type="EMBL" id="JAZDDP010000008">
    <property type="protein sequence ID" value="MEL3920772.1"/>
    <property type="molecule type" value="Genomic_DNA"/>
</dbReference>
<dbReference type="PROSITE" id="PS51679">
    <property type="entry name" value="SAM_MT_C5"/>
    <property type="match status" value="1"/>
</dbReference>
<dbReference type="InterPro" id="IPR001525">
    <property type="entry name" value="C5_MeTfrase"/>
</dbReference>
<evidence type="ECO:0000256" key="2">
    <source>
        <dbReference type="ARBA" id="ARBA00022679"/>
    </source>
</evidence>
<evidence type="ECO:0000313" key="10">
    <source>
        <dbReference type="Proteomes" id="UP001491613"/>
    </source>
</evidence>
<dbReference type="EC" id="2.1.1.37" evidence="8"/>